<dbReference type="AlphaFoldDB" id="A0A1L3Z4H7"/>
<evidence type="ECO:0000313" key="1">
    <source>
        <dbReference type="EMBL" id="API50573.1"/>
    </source>
</evidence>
<sequence length="422" mass="45971">MSKKIAELSFDLQSGLAAFDVPDYDDLKTVGMAATLAIHIKGLGEIDYGVLRGVSAYYMGIPSTALDIVLRILKEVGHVELVENGRKITAVIPNIPIFDEVYSGIGEYIKSECSFNEHEETVLAILSSLQDAPANHDALLTSSGADKNVFKRTLEIGETSGLISSHLARGRNILISPIYFADNLDGLADAAVAAGASNLKSTLKHLKGNQGWPLSIALAEGRIGTVNLNPVERSLVEKLSAEGMIKPPTIKFGSKSESFIFTPRPGGARLNAANREIYERAMALIAAVRKGQLLPDQYQIKYPLKILEALRDKGFLGSNSEAGTQYHNLVVLRVGTLKPGARGMQFHLLKTDENKEALRLAIKLLSSGSLSGMEVNKDARLALTKDETYIQSLISAREIKAKPKLIRNEEADYEYQQLLLKL</sequence>
<proteinExistence type="predicted"/>
<gene>
    <name evidence="1" type="ORF">BMW22_02035</name>
</gene>
<dbReference type="RefSeq" id="WP_072637514.1">
    <property type="nucleotide sequence ID" value="NZ_CP018228.1"/>
</dbReference>
<accession>A0A1L3Z4H7</accession>
<reference evidence="1 2" key="1">
    <citation type="submission" date="2016-11" db="EMBL/GenBank/DDBJ databases">
        <title>Rhizobium leguminosarum bv. viciae strain Vaf12 isolated from Vavilovia formosa root nodules from Russia, Dagestan.</title>
        <authorList>
            <person name="Kimeklis A."/>
        </authorList>
    </citation>
    <scope>NUCLEOTIDE SEQUENCE [LARGE SCALE GENOMIC DNA]</scope>
    <source>
        <strain evidence="1 2">Vaf-108</strain>
    </source>
</reference>
<dbReference type="EMBL" id="CP018228">
    <property type="protein sequence ID" value="API50573.1"/>
    <property type="molecule type" value="Genomic_DNA"/>
</dbReference>
<organism evidence="1 2">
    <name type="scientific">Rhizobium leguminosarum</name>
    <dbReference type="NCBI Taxonomy" id="384"/>
    <lineage>
        <taxon>Bacteria</taxon>
        <taxon>Pseudomonadati</taxon>
        <taxon>Pseudomonadota</taxon>
        <taxon>Alphaproteobacteria</taxon>
        <taxon>Hyphomicrobiales</taxon>
        <taxon>Rhizobiaceae</taxon>
        <taxon>Rhizobium/Agrobacterium group</taxon>
        <taxon>Rhizobium</taxon>
    </lineage>
</organism>
<protein>
    <submittedName>
        <fullName evidence="1">Uncharacterized protein</fullName>
    </submittedName>
</protein>
<name>A0A1L3Z4H7_RHILE</name>
<evidence type="ECO:0000313" key="2">
    <source>
        <dbReference type="Proteomes" id="UP000183050"/>
    </source>
</evidence>
<dbReference type="Proteomes" id="UP000183050">
    <property type="component" value="Chromosome"/>
</dbReference>